<comment type="caution">
    <text evidence="11">The sequence shown here is derived from an EMBL/GenBank/DDBJ whole genome shotgun (WGS) entry which is preliminary data.</text>
</comment>
<feature type="signal peptide" evidence="8">
    <location>
        <begin position="1"/>
        <end position="18"/>
    </location>
</feature>
<feature type="active site" description="Charge relay system" evidence="6 7">
    <location>
        <position position="152"/>
    </location>
</feature>
<evidence type="ECO:0000256" key="4">
    <source>
        <dbReference type="ARBA" id="ARBA00022801"/>
    </source>
</evidence>
<feature type="active site" description="Charge relay system" evidence="6 7">
    <location>
        <position position="204"/>
    </location>
</feature>
<dbReference type="GO" id="GO:0016020">
    <property type="term" value="C:membrane"/>
    <property type="evidence" value="ECO:0007669"/>
    <property type="project" value="InterPro"/>
</dbReference>
<dbReference type="InterPro" id="IPR000209">
    <property type="entry name" value="Peptidase_S8/S53_dom"/>
</dbReference>
<dbReference type="GO" id="GO:0006508">
    <property type="term" value="P:proteolysis"/>
    <property type="evidence" value="ECO:0007669"/>
    <property type="project" value="UniProtKB-KW"/>
</dbReference>
<dbReference type="InterPro" id="IPR051048">
    <property type="entry name" value="Peptidase_S8/S53_subtilisin"/>
</dbReference>
<keyword evidence="2 7" id="KW-0645">Protease</keyword>
<dbReference type="SUPFAM" id="SSF52743">
    <property type="entry name" value="Subtilisin-like"/>
    <property type="match status" value="1"/>
</dbReference>
<evidence type="ECO:0000256" key="1">
    <source>
        <dbReference type="ARBA" id="ARBA00011073"/>
    </source>
</evidence>
<evidence type="ECO:0000256" key="2">
    <source>
        <dbReference type="ARBA" id="ARBA00022670"/>
    </source>
</evidence>
<gene>
    <name evidence="11" type="primary">vpr-7</name>
    <name evidence="11" type="ORF">CTRI78_v004309</name>
</gene>
<dbReference type="CDD" id="cd07489">
    <property type="entry name" value="Peptidases_S8_5"/>
    <property type="match status" value="1"/>
</dbReference>
<dbReference type="PROSITE" id="PS51892">
    <property type="entry name" value="SUBTILASE"/>
    <property type="match status" value="1"/>
</dbReference>
<dbReference type="PROSITE" id="PS00138">
    <property type="entry name" value="SUBTILASE_SER"/>
    <property type="match status" value="1"/>
</dbReference>
<dbReference type="InterPro" id="IPR036852">
    <property type="entry name" value="Peptidase_S8/S53_dom_sf"/>
</dbReference>
<protein>
    <submittedName>
        <fullName evidence="11">Minor extracellular protease vpr</fullName>
    </submittedName>
</protein>
<dbReference type="InterPro" id="IPR023828">
    <property type="entry name" value="Peptidase_S8_Ser-AS"/>
</dbReference>
<dbReference type="Pfam" id="PF00082">
    <property type="entry name" value="Peptidase_S8"/>
    <property type="match status" value="1"/>
</dbReference>
<dbReference type="InterPro" id="IPR022398">
    <property type="entry name" value="Peptidase_S8_His-AS"/>
</dbReference>
<evidence type="ECO:0000256" key="7">
    <source>
        <dbReference type="PROSITE-ProRule" id="PRU01240"/>
    </source>
</evidence>
<sequence length="949" mass="102154">MRVVNALVSALVLAGTGAARISRRDVDDVGPSNATVVETNKFILELEQGADKGAIVREIETKGGRVLKVFDSLVFSGIAIESETENTDSLEALVPVVKAWRSTRIPLAPIVAGESYSEDAAGLNYSIHWMTGVDKLHEQGILGKGVKVGVVDTGTEYTHPALGGCFGEGCKVAGGYDFVGDDNYWPFPGEERQPDDDPMDQAGHGTHVAGIIAGKSADLTGVAPEATLYSYKVFGPNEGTGEEVLIEAFLRAFDDGVDIITASVGSTGGWSNNAWALVADRIVQQGVVVTIAAGNSGDVGPFFASSGAAGRHVLAVGSADASIVSARQFAATFALDGVSNRSVLGYRPAEEQFPADIVGWPIVPVTLSINVENDACEPLAEGLNFTGQIPLVRFDEGCEDWERQRWVQERGAAFMLFYLTDRPVLGHSGRGWAQSRWGLLSKDAGEAIVKTVIAGGNVTADFSLDQEHNYVGMYNSGGGKPSVFTSWGGTFDLELKPDITAPGGRILSSYTGGRYRDASGTSMACPYVAGVAALYISAHGGRSVHGAGFATTLHDRIRSSGRALPWSVGTTRDFGFWAPPIQVGSGLVDALVVVNATSQLSGETKFALNDTHHFSRYHEVDISNTGATELEYSFEVQDAGGFESYWTAEQAGNPELIGVPRIKDLVEIAPFKIPAVVSLPSGVFKVGAGETRTAKFSFGIPPGLNATRLPIWSGKILIRASNGDVLSVPYYGIGGSIKHEISDLFYTSMGYPRVASGVNRTLIEEKSSFTFDLSLDAQDFVRLQVALTWGTRELRWDLFSPIIIHVPRLSHLSMHPDPRQIYEPSYQEREWTYPPVAGRNKYVGSVAAYDVYNNADYPVLDPATYDPNNTFSYPLQYQPRDSPYESWWLGKLADGSRIEPGRYKMRIAALKPFGNPTASDNWQVYQTPEIEVLPSAGGGSSAAVRHRRS</sequence>
<evidence type="ECO:0000313" key="12">
    <source>
        <dbReference type="Proteomes" id="UP000295703"/>
    </source>
</evidence>
<keyword evidence="5 7" id="KW-0720">Serine protease</keyword>
<proteinExistence type="inferred from homology"/>
<evidence type="ECO:0000259" key="10">
    <source>
        <dbReference type="Pfam" id="PF06280"/>
    </source>
</evidence>
<dbReference type="AlphaFoldDB" id="A0A4R8RKQ4"/>
<dbReference type="EMBL" id="RYZW01000031">
    <property type="protein sequence ID" value="TDZ61501.1"/>
    <property type="molecule type" value="Genomic_DNA"/>
</dbReference>
<comment type="similarity">
    <text evidence="1 7">Belongs to the peptidase S8 family.</text>
</comment>
<feature type="chain" id="PRO_5020700996" evidence="8">
    <location>
        <begin position="19"/>
        <end position="949"/>
    </location>
</feature>
<reference evidence="11 12" key="1">
    <citation type="submission" date="2018-12" db="EMBL/GenBank/DDBJ databases">
        <title>Genome sequence and assembly of Colletotrichum trifolii.</title>
        <authorList>
            <person name="Gan P."/>
            <person name="Shirasu K."/>
        </authorList>
    </citation>
    <scope>NUCLEOTIDE SEQUENCE [LARGE SCALE GENOMIC DNA]</scope>
    <source>
        <strain evidence="11 12">543-2</strain>
    </source>
</reference>
<name>A0A4R8RKQ4_COLTR</name>
<keyword evidence="12" id="KW-1185">Reference proteome</keyword>
<keyword evidence="3 8" id="KW-0732">Signal</keyword>
<evidence type="ECO:0000256" key="6">
    <source>
        <dbReference type="PIRSR" id="PIRSR615500-1"/>
    </source>
</evidence>
<feature type="domain" description="C5a peptidase/Subtilisin-like protease SBT2-like Fn3-like" evidence="10">
    <location>
        <begin position="607"/>
        <end position="730"/>
    </location>
</feature>
<evidence type="ECO:0000256" key="8">
    <source>
        <dbReference type="SAM" id="SignalP"/>
    </source>
</evidence>
<feature type="domain" description="Peptidase S8/S53" evidence="9">
    <location>
        <begin position="143"/>
        <end position="541"/>
    </location>
</feature>
<evidence type="ECO:0000313" key="11">
    <source>
        <dbReference type="EMBL" id="TDZ61501.1"/>
    </source>
</evidence>
<dbReference type="InterPro" id="IPR010435">
    <property type="entry name" value="C5a/SBT2-like_Fn3"/>
</dbReference>
<dbReference type="InterPro" id="IPR034187">
    <property type="entry name" value="Peptidases_S8_5"/>
</dbReference>
<accession>A0A4R8RKQ4</accession>
<dbReference type="InterPro" id="IPR015500">
    <property type="entry name" value="Peptidase_S8_subtilisin-rel"/>
</dbReference>
<dbReference type="Gene3D" id="3.40.50.200">
    <property type="entry name" value="Peptidase S8/S53 domain"/>
    <property type="match status" value="2"/>
</dbReference>
<feature type="active site" description="Charge relay system" evidence="6 7">
    <location>
        <position position="522"/>
    </location>
</feature>
<dbReference type="PANTHER" id="PTHR43399">
    <property type="entry name" value="SUBTILISIN-RELATED"/>
    <property type="match status" value="1"/>
</dbReference>
<dbReference type="PANTHER" id="PTHR43399:SF4">
    <property type="entry name" value="CELL WALL-ASSOCIATED PROTEASE"/>
    <property type="match status" value="1"/>
</dbReference>
<dbReference type="PROSITE" id="PS00137">
    <property type="entry name" value="SUBTILASE_HIS"/>
    <property type="match status" value="1"/>
</dbReference>
<evidence type="ECO:0000256" key="3">
    <source>
        <dbReference type="ARBA" id="ARBA00022729"/>
    </source>
</evidence>
<dbReference type="STRING" id="5466.A0A4R8RKQ4"/>
<organism evidence="11 12">
    <name type="scientific">Colletotrichum trifolii</name>
    <dbReference type="NCBI Taxonomy" id="5466"/>
    <lineage>
        <taxon>Eukaryota</taxon>
        <taxon>Fungi</taxon>
        <taxon>Dikarya</taxon>
        <taxon>Ascomycota</taxon>
        <taxon>Pezizomycotina</taxon>
        <taxon>Sordariomycetes</taxon>
        <taxon>Hypocreomycetidae</taxon>
        <taxon>Glomerellales</taxon>
        <taxon>Glomerellaceae</taxon>
        <taxon>Colletotrichum</taxon>
        <taxon>Colletotrichum orbiculare species complex</taxon>
    </lineage>
</organism>
<dbReference type="GO" id="GO:0004252">
    <property type="term" value="F:serine-type endopeptidase activity"/>
    <property type="evidence" value="ECO:0007669"/>
    <property type="project" value="UniProtKB-UniRule"/>
</dbReference>
<evidence type="ECO:0000259" key="9">
    <source>
        <dbReference type="Pfam" id="PF00082"/>
    </source>
</evidence>
<dbReference type="Pfam" id="PF06280">
    <property type="entry name" value="fn3_5"/>
    <property type="match status" value="1"/>
</dbReference>
<evidence type="ECO:0000256" key="5">
    <source>
        <dbReference type="ARBA" id="ARBA00022825"/>
    </source>
</evidence>
<dbReference type="Proteomes" id="UP000295703">
    <property type="component" value="Unassembled WGS sequence"/>
</dbReference>
<dbReference type="PRINTS" id="PR00723">
    <property type="entry name" value="SUBTILISIN"/>
</dbReference>
<keyword evidence="4 7" id="KW-0378">Hydrolase</keyword>